<name>A0A1H2YK12_9FIRM</name>
<dbReference type="InterPro" id="IPR006343">
    <property type="entry name" value="DnaB/C_C"/>
</dbReference>
<dbReference type="Pfam" id="PF07261">
    <property type="entry name" value="DnaB_2"/>
    <property type="match status" value="1"/>
</dbReference>
<dbReference type="InterPro" id="IPR034829">
    <property type="entry name" value="DnaD-like_sf"/>
</dbReference>
<reference evidence="4 5" key="1">
    <citation type="submission" date="2016-10" db="EMBL/GenBank/DDBJ databases">
        <authorList>
            <person name="de Groot N.N."/>
        </authorList>
    </citation>
    <scope>NUCLEOTIDE SEQUENCE [LARGE SCALE GENOMIC DNA]</scope>
    <source>
        <strain evidence="4 5">DSM 23310</strain>
    </source>
</reference>
<dbReference type="Proteomes" id="UP000198828">
    <property type="component" value="Unassembled WGS sequence"/>
</dbReference>
<dbReference type="Gene3D" id="1.10.10.630">
    <property type="entry name" value="DnaD domain-like"/>
    <property type="match status" value="1"/>
</dbReference>
<dbReference type="RefSeq" id="WP_093752629.1">
    <property type="nucleotide sequence ID" value="NZ_FNNG01000006.1"/>
</dbReference>
<feature type="domain" description="DnaB/C C-terminal" evidence="3">
    <location>
        <begin position="192"/>
        <end position="226"/>
    </location>
</feature>
<proteinExistence type="inferred from homology"/>
<evidence type="ECO:0000259" key="3">
    <source>
        <dbReference type="Pfam" id="PF07261"/>
    </source>
</evidence>
<protein>
    <submittedName>
        <fullName evidence="4">DnaD and phage-associated domain-containing protein</fullName>
    </submittedName>
</protein>
<dbReference type="EMBL" id="FNNG01000006">
    <property type="protein sequence ID" value="SDX05138.1"/>
    <property type="molecule type" value="Genomic_DNA"/>
</dbReference>
<dbReference type="SUPFAM" id="SSF158499">
    <property type="entry name" value="DnaD domain-like"/>
    <property type="match status" value="1"/>
</dbReference>
<sequence>MNYMAEIKAFYDLVQVKQLSTGQIALWHALMHINNKCSWAEWFTVPNLTLELNTGLSRSGIYKARNVLKQYGIIDFKSNGTKATSYKMFSLLNSNQVRVQESNQEKTTLPNSKQDSKQNSNQDGKQDRKQYSNQDGNTLNIQDNTIQDNTKNNSTTTETSEEFRLIAKIYQDAGFLVDGFTSDWIMSSLDMYGFEWVKNALLEAERQGKRSRKYVEGILQNWERSGGMRLSTNSSRNNVNQDNTMSDYGW</sequence>
<feature type="compositionally biased region" description="Polar residues" evidence="2">
    <location>
        <begin position="131"/>
        <end position="148"/>
    </location>
</feature>
<evidence type="ECO:0000313" key="5">
    <source>
        <dbReference type="Proteomes" id="UP000198828"/>
    </source>
</evidence>
<feature type="region of interest" description="Disordered" evidence="2">
    <location>
        <begin position="100"/>
        <end position="158"/>
    </location>
</feature>
<accession>A0A1H2YK12</accession>
<evidence type="ECO:0000313" key="4">
    <source>
        <dbReference type="EMBL" id="SDX05138.1"/>
    </source>
</evidence>
<dbReference type="OrthoDB" id="1937552at2"/>
<gene>
    <name evidence="4" type="ORF">SAMN05660923_01636</name>
</gene>
<feature type="compositionally biased region" description="Low complexity" evidence="2">
    <location>
        <begin position="149"/>
        <end position="158"/>
    </location>
</feature>
<organism evidence="4 5">
    <name type="scientific">Tepidimicrobium xylanilyticum</name>
    <dbReference type="NCBI Taxonomy" id="1123352"/>
    <lineage>
        <taxon>Bacteria</taxon>
        <taxon>Bacillati</taxon>
        <taxon>Bacillota</taxon>
        <taxon>Tissierellia</taxon>
        <taxon>Tissierellales</taxon>
        <taxon>Tepidimicrobiaceae</taxon>
        <taxon>Tepidimicrobium</taxon>
    </lineage>
</organism>
<feature type="region of interest" description="Disordered" evidence="2">
    <location>
        <begin position="227"/>
        <end position="250"/>
    </location>
</feature>
<feature type="compositionally biased region" description="Polar residues" evidence="2">
    <location>
        <begin position="100"/>
        <end position="123"/>
    </location>
</feature>
<comment type="similarity">
    <text evidence="1">Belongs to the DnaB/DnaD family.</text>
</comment>
<dbReference type="NCBIfam" id="TIGR01446">
    <property type="entry name" value="DnaD_dom"/>
    <property type="match status" value="1"/>
</dbReference>
<feature type="compositionally biased region" description="Polar residues" evidence="2">
    <location>
        <begin position="230"/>
        <end position="250"/>
    </location>
</feature>
<dbReference type="AlphaFoldDB" id="A0A1H2YK12"/>
<evidence type="ECO:0000256" key="1">
    <source>
        <dbReference type="ARBA" id="ARBA00093462"/>
    </source>
</evidence>
<keyword evidence="5" id="KW-1185">Reference proteome</keyword>
<evidence type="ECO:0000256" key="2">
    <source>
        <dbReference type="SAM" id="MobiDB-lite"/>
    </source>
</evidence>